<protein>
    <submittedName>
        <fullName evidence="4">LAFE_0E01398g1_1</fullName>
    </submittedName>
</protein>
<dbReference type="OMA" id="WAEFEGT"/>
<dbReference type="Pfam" id="PF07047">
    <property type="entry name" value="OPA3"/>
    <property type="match status" value="1"/>
</dbReference>
<dbReference type="Proteomes" id="UP000190831">
    <property type="component" value="Chromosome E"/>
</dbReference>
<keyword evidence="2 3" id="KW-0175">Coiled coil</keyword>
<dbReference type="STRING" id="4955.A0A1G4MC99"/>
<proteinExistence type="inferred from homology"/>
<dbReference type="EMBL" id="LT598488">
    <property type="protein sequence ID" value="SCW01517.1"/>
    <property type="molecule type" value="Genomic_DNA"/>
</dbReference>
<evidence type="ECO:0000256" key="1">
    <source>
        <dbReference type="ARBA" id="ARBA00007584"/>
    </source>
</evidence>
<accession>A0A1G4MC99</accession>
<evidence type="ECO:0000256" key="2">
    <source>
        <dbReference type="ARBA" id="ARBA00023054"/>
    </source>
</evidence>
<dbReference type="PANTHER" id="PTHR12499:SF0">
    <property type="entry name" value="OPTIC ATROPHY 3 PROTEIN"/>
    <property type="match status" value="1"/>
</dbReference>
<sequence length="155" mass="17633">MSAIGIKLGTLLIRQVTRPVANILKAQAKQHESFKRLCIGLAQRMHRADARLRSRLTPSKYEVKIRPLNDTKAVENGATLLSEVFVFGVTGSVVVWETIRQRAKEINRREQVTDDISYLQSEIEELRSALDRQNVQISELRAQVQEIPPKKEACK</sequence>
<dbReference type="OrthoDB" id="2129069at2759"/>
<evidence type="ECO:0000313" key="5">
    <source>
        <dbReference type="Proteomes" id="UP000190831"/>
    </source>
</evidence>
<comment type="similarity">
    <text evidence="1">Belongs to the OPA3 family.</text>
</comment>
<dbReference type="AlphaFoldDB" id="A0A1G4MC99"/>
<dbReference type="GO" id="GO:0005739">
    <property type="term" value="C:mitochondrion"/>
    <property type="evidence" value="ECO:0007669"/>
    <property type="project" value="TreeGrafter"/>
</dbReference>
<dbReference type="InterPro" id="IPR010754">
    <property type="entry name" value="OPA3-like"/>
</dbReference>
<organism evidence="4 5">
    <name type="scientific">Lachancea fermentati</name>
    <name type="common">Zygosaccharomyces fermentati</name>
    <dbReference type="NCBI Taxonomy" id="4955"/>
    <lineage>
        <taxon>Eukaryota</taxon>
        <taxon>Fungi</taxon>
        <taxon>Dikarya</taxon>
        <taxon>Ascomycota</taxon>
        <taxon>Saccharomycotina</taxon>
        <taxon>Saccharomycetes</taxon>
        <taxon>Saccharomycetales</taxon>
        <taxon>Saccharomycetaceae</taxon>
        <taxon>Lachancea</taxon>
    </lineage>
</organism>
<gene>
    <name evidence="4" type="ORF">LAFE_0E01398G</name>
</gene>
<name>A0A1G4MC99_LACFM</name>
<dbReference type="PANTHER" id="PTHR12499">
    <property type="entry name" value="OPTIC ATROPHY 3 PROTEIN OPA3"/>
    <property type="match status" value="1"/>
</dbReference>
<evidence type="ECO:0000313" key="4">
    <source>
        <dbReference type="EMBL" id="SCW01517.1"/>
    </source>
</evidence>
<evidence type="ECO:0000256" key="3">
    <source>
        <dbReference type="SAM" id="Coils"/>
    </source>
</evidence>
<feature type="coiled-coil region" evidence="3">
    <location>
        <begin position="109"/>
        <end position="143"/>
    </location>
</feature>
<dbReference type="GO" id="GO:0019216">
    <property type="term" value="P:regulation of lipid metabolic process"/>
    <property type="evidence" value="ECO:0007669"/>
    <property type="project" value="TreeGrafter"/>
</dbReference>
<keyword evidence="5" id="KW-1185">Reference proteome</keyword>
<reference evidence="5" key="1">
    <citation type="submission" date="2016-03" db="EMBL/GenBank/DDBJ databases">
        <authorList>
            <person name="Devillers H."/>
        </authorList>
    </citation>
    <scope>NUCLEOTIDE SEQUENCE [LARGE SCALE GENOMIC DNA]</scope>
</reference>